<proteinExistence type="predicted"/>
<evidence type="ECO:0008006" key="4">
    <source>
        <dbReference type="Google" id="ProtNLM"/>
    </source>
</evidence>
<feature type="non-terminal residue" evidence="2">
    <location>
        <position position="1"/>
    </location>
</feature>
<sequence>MKRPWTLEQMRPKSKASSSLIRTTSSMLIKSASKGRCRPKAQMVLPLYVNVLPTFYLPSQICIRYVPSFYTNDLFVKLQRMYQGTKSVEEYFKEIEVTLITI</sequence>
<evidence type="ECO:0000313" key="3">
    <source>
        <dbReference type="Proteomes" id="UP000257109"/>
    </source>
</evidence>
<protein>
    <recommendedName>
        <fullName evidence="4">Retrotransposon gag domain-containing protein</fullName>
    </recommendedName>
</protein>
<feature type="region of interest" description="Disordered" evidence="1">
    <location>
        <begin position="1"/>
        <end position="20"/>
    </location>
</feature>
<reference evidence="2" key="1">
    <citation type="submission" date="2018-05" db="EMBL/GenBank/DDBJ databases">
        <title>Draft genome of Mucuna pruriens seed.</title>
        <authorList>
            <person name="Nnadi N.E."/>
            <person name="Vos R."/>
            <person name="Hasami M.H."/>
            <person name="Devisetty U.K."/>
            <person name="Aguiy J.C."/>
        </authorList>
    </citation>
    <scope>NUCLEOTIDE SEQUENCE [LARGE SCALE GENOMIC DNA]</scope>
    <source>
        <strain evidence="2">JCA_2017</strain>
    </source>
</reference>
<accession>A0A371IA22</accession>
<keyword evidence="3" id="KW-1185">Reference proteome</keyword>
<organism evidence="2 3">
    <name type="scientific">Mucuna pruriens</name>
    <name type="common">Velvet bean</name>
    <name type="synonym">Dolichos pruriens</name>
    <dbReference type="NCBI Taxonomy" id="157652"/>
    <lineage>
        <taxon>Eukaryota</taxon>
        <taxon>Viridiplantae</taxon>
        <taxon>Streptophyta</taxon>
        <taxon>Embryophyta</taxon>
        <taxon>Tracheophyta</taxon>
        <taxon>Spermatophyta</taxon>
        <taxon>Magnoliopsida</taxon>
        <taxon>eudicotyledons</taxon>
        <taxon>Gunneridae</taxon>
        <taxon>Pentapetalae</taxon>
        <taxon>rosids</taxon>
        <taxon>fabids</taxon>
        <taxon>Fabales</taxon>
        <taxon>Fabaceae</taxon>
        <taxon>Papilionoideae</taxon>
        <taxon>50 kb inversion clade</taxon>
        <taxon>NPAAA clade</taxon>
        <taxon>indigoferoid/millettioid clade</taxon>
        <taxon>Phaseoleae</taxon>
        <taxon>Mucuna</taxon>
    </lineage>
</organism>
<gene>
    <name evidence="2" type="ORF">CR513_03383</name>
</gene>
<evidence type="ECO:0000256" key="1">
    <source>
        <dbReference type="SAM" id="MobiDB-lite"/>
    </source>
</evidence>
<name>A0A371IA22_MUCPR</name>
<dbReference type="OrthoDB" id="1747743at2759"/>
<evidence type="ECO:0000313" key="2">
    <source>
        <dbReference type="EMBL" id="RDY11887.1"/>
    </source>
</evidence>
<dbReference type="Proteomes" id="UP000257109">
    <property type="component" value="Unassembled WGS sequence"/>
</dbReference>
<comment type="caution">
    <text evidence="2">The sequence shown here is derived from an EMBL/GenBank/DDBJ whole genome shotgun (WGS) entry which is preliminary data.</text>
</comment>
<dbReference type="EMBL" id="QJKJ01000561">
    <property type="protein sequence ID" value="RDY11887.1"/>
    <property type="molecule type" value="Genomic_DNA"/>
</dbReference>
<dbReference type="AlphaFoldDB" id="A0A371IA22"/>